<evidence type="ECO:0000256" key="2">
    <source>
        <dbReference type="ARBA" id="ARBA00022692"/>
    </source>
</evidence>
<gene>
    <name evidence="13" type="ORF">AMAG_02502</name>
</gene>
<feature type="repeat" description="TPR" evidence="10">
    <location>
        <begin position="116"/>
        <end position="149"/>
    </location>
</feature>
<dbReference type="STRING" id="578462.A0A0L0S2F0"/>
<evidence type="ECO:0000256" key="3">
    <source>
        <dbReference type="ARBA" id="ARBA00022737"/>
    </source>
</evidence>
<keyword evidence="6 12" id="KW-1133">Transmembrane helix</keyword>
<dbReference type="InterPro" id="IPR013105">
    <property type="entry name" value="TPR_2"/>
</dbReference>
<evidence type="ECO:0000256" key="8">
    <source>
        <dbReference type="ARBA" id="ARBA00023136"/>
    </source>
</evidence>
<feature type="repeat" description="TPR" evidence="10">
    <location>
        <begin position="419"/>
        <end position="452"/>
    </location>
</feature>
<dbReference type="Proteomes" id="UP000054350">
    <property type="component" value="Unassembled WGS sequence"/>
</dbReference>
<feature type="compositionally biased region" description="Basic and acidic residues" evidence="11">
    <location>
        <begin position="68"/>
        <end position="85"/>
    </location>
</feature>
<proteinExistence type="inferred from homology"/>
<evidence type="ECO:0000256" key="10">
    <source>
        <dbReference type="PROSITE-ProRule" id="PRU00339"/>
    </source>
</evidence>
<feature type="region of interest" description="Disordered" evidence="11">
    <location>
        <begin position="30"/>
        <end position="107"/>
    </location>
</feature>
<evidence type="ECO:0000256" key="5">
    <source>
        <dbReference type="ARBA" id="ARBA00022803"/>
    </source>
</evidence>
<organism evidence="13 14">
    <name type="scientific">Allomyces macrogynus (strain ATCC 38327)</name>
    <name type="common">Allomyces javanicus var. macrogynus</name>
    <dbReference type="NCBI Taxonomy" id="578462"/>
    <lineage>
        <taxon>Eukaryota</taxon>
        <taxon>Fungi</taxon>
        <taxon>Fungi incertae sedis</taxon>
        <taxon>Blastocladiomycota</taxon>
        <taxon>Blastocladiomycetes</taxon>
        <taxon>Blastocladiales</taxon>
        <taxon>Blastocladiaceae</taxon>
        <taxon>Allomyces</taxon>
    </lineage>
</organism>
<feature type="repeat" description="TPR" evidence="10">
    <location>
        <begin position="522"/>
        <end position="555"/>
    </location>
</feature>
<dbReference type="GO" id="GO:0030943">
    <property type="term" value="F:mitochondrion targeting sequence binding"/>
    <property type="evidence" value="ECO:0007669"/>
    <property type="project" value="TreeGrafter"/>
</dbReference>
<dbReference type="PANTHER" id="PTHR46208">
    <property type="entry name" value="MITOCHONDRIAL IMPORT RECEPTOR SUBUNIT TOM70"/>
    <property type="match status" value="1"/>
</dbReference>
<dbReference type="OrthoDB" id="2942533at2759"/>
<dbReference type="SMART" id="SM00028">
    <property type="entry name" value="TPR"/>
    <property type="match status" value="10"/>
</dbReference>
<dbReference type="GO" id="GO:0045039">
    <property type="term" value="P:protein insertion into mitochondrial inner membrane"/>
    <property type="evidence" value="ECO:0007669"/>
    <property type="project" value="TreeGrafter"/>
</dbReference>
<evidence type="ECO:0000313" key="13">
    <source>
        <dbReference type="EMBL" id="KNE56723.1"/>
    </source>
</evidence>
<dbReference type="EMBL" id="GG745330">
    <property type="protein sequence ID" value="KNE56723.1"/>
    <property type="molecule type" value="Genomic_DNA"/>
</dbReference>
<evidence type="ECO:0000256" key="1">
    <source>
        <dbReference type="ARBA" id="ARBA00004572"/>
    </source>
</evidence>
<feature type="repeat" description="TPR" evidence="10">
    <location>
        <begin position="453"/>
        <end position="486"/>
    </location>
</feature>
<dbReference type="AlphaFoldDB" id="A0A0L0S2F0"/>
<feature type="repeat" description="TPR" evidence="10">
    <location>
        <begin position="385"/>
        <end position="418"/>
    </location>
</feature>
<evidence type="ECO:0000256" key="9">
    <source>
        <dbReference type="ARBA" id="ARBA00038030"/>
    </source>
</evidence>
<feature type="compositionally biased region" description="Basic and acidic residues" evidence="11">
    <location>
        <begin position="38"/>
        <end position="51"/>
    </location>
</feature>
<dbReference type="PROSITE" id="PS50005">
    <property type="entry name" value="TPR"/>
    <property type="match status" value="7"/>
</dbReference>
<dbReference type="InterPro" id="IPR011990">
    <property type="entry name" value="TPR-like_helical_dom_sf"/>
</dbReference>
<accession>A0A0L0S2F0</accession>
<dbReference type="SUPFAM" id="SSF48452">
    <property type="entry name" value="TPR-like"/>
    <property type="match status" value="2"/>
</dbReference>
<dbReference type="eggNOG" id="KOG0547">
    <property type="taxonomic scope" value="Eukaryota"/>
</dbReference>
<dbReference type="OMA" id="QWRGDIE"/>
<name>A0A0L0S2F0_ALLM3</name>
<dbReference type="Pfam" id="PF13431">
    <property type="entry name" value="TPR_17"/>
    <property type="match status" value="1"/>
</dbReference>
<feature type="repeat" description="TPR" evidence="10">
    <location>
        <begin position="317"/>
        <end position="350"/>
    </location>
</feature>
<evidence type="ECO:0000256" key="11">
    <source>
        <dbReference type="SAM" id="MobiDB-lite"/>
    </source>
</evidence>
<dbReference type="Pfam" id="PF13414">
    <property type="entry name" value="TPR_11"/>
    <property type="match status" value="1"/>
</dbReference>
<feature type="compositionally biased region" description="Low complexity" evidence="11">
    <location>
        <begin position="86"/>
        <end position="107"/>
    </location>
</feature>
<dbReference type="Pfam" id="PF07719">
    <property type="entry name" value="TPR_2"/>
    <property type="match status" value="1"/>
</dbReference>
<comment type="similarity">
    <text evidence="9">Belongs to the Tom70 family.</text>
</comment>
<dbReference type="Pfam" id="PF13174">
    <property type="entry name" value="TPR_6"/>
    <property type="match status" value="1"/>
</dbReference>
<keyword evidence="4" id="KW-1000">Mitochondrion outer membrane</keyword>
<feature type="repeat" description="TPR" evidence="10">
    <location>
        <begin position="351"/>
        <end position="384"/>
    </location>
</feature>
<keyword evidence="2 12" id="KW-0812">Transmembrane</keyword>
<keyword evidence="3" id="KW-0677">Repeat</keyword>
<dbReference type="Gene3D" id="1.25.40.10">
    <property type="entry name" value="Tetratricopeptide repeat domain"/>
    <property type="match status" value="2"/>
</dbReference>
<dbReference type="Pfam" id="PF13181">
    <property type="entry name" value="TPR_8"/>
    <property type="match status" value="1"/>
</dbReference>
<dbReference type="GO" id="GO:0008320">
    <property type="term" value="F:protein transmembrane transporter activity"/>
    <property type="evidence" value="ECO:0007669"/>
    <property type="project" value="TreeGrafter"/>
</dbReference>
<dbReference type="InterPro" id="IPR019734">
    <property type="entry name" value="TPR_rpt"/>
</dbReference>
<dbReference type="PANTHER" id="PTHR46208:SF1">
    <property type="entry name" value="MITOCHONDRIAL IMPORT RECEPTOR SUBUNIT TOM70"/>
    <property type="match status" value="1"/>
</dbReference>
<evidence type="ECO:0000256" key="6">
    <source>
        <dbReference type="ARBA" id="ARBA00022989"/>
    </source>
</evidence>
<evidence type="ECO:0000256" key="4">
    <source>
        <dbReference type="ARBA" id="ARBA00022787"/>
    </source>
</evidence>
<evidence type="ECO:0000313" key="14">
    <source>
        <dbReference type="Proteomes" id="UP000054350"/>
    </source>
</evidence>
<feature type="compositionally biased region" description="Low complexity" evidence="11">
    <location>
        <begin position="52"/>
        <end position="67"/>
    </location>
</feature>
<comment type="subcellular location">
    <subcellularLocation>
        <location evidence="1">Mitochondrion outer membrane</location>
        <topology evidence="1">Single-pass membrane protein</topology>
    </subcellularLocation>
</comment>
<keyword evidence="7" id="KW-0496">Mitochondrion</keyword>
<dbReference type="GO" id="GO:0030150">
    <property type="term" value="P:protein import into mitochondrial matrix"/>
    <property type="evidence" value="ECO:0007669"/>
    <property type="project" value="TreeGrafter"/>
</dbReference>
<dbReference type="VEuPathDB" id="FungiDB:AMAG_02502"/>
<evidence type="ECO:0000256" key="7">
    <source>
        <dbReference type="ARBA" id="ARBA00023128"/>
    </source>
</evidence>
<reference evidence="14" key="2">
    <citation type="submission" date="2009-11" db="EMBL/GenBank/DDBJ databases">
        <title>The Genome Sequence of Allomyces macrogynus strain ATCC 38327.</title>
        <authorList>
            <consortium name="The Broad Institute Genome Sequencing Platform"/>
            <person name="Russ C."/>
            <person name="Cuomo C."/>
            <person name="Shea T."/>
            <person name="Young S.K."/>
            <person name="Zeng Q."/>
            <person name="Koehrsen M."/>
            <person name="Haas B."/>
            <person name="Borodovsky M."/>
            <person name="Guigo R."/>
            <person name="Alvarado L."/>
            <person name="Berlin A."/>
            <person name="Borenstein D."/>
            <person name="Chen Z."/>
            <person name="Engels R."/>
            <person name="Freedman E."/>
            <person name="Gellesch M."/>
            <person name="Goldberg J."/>
            <person name="Griggs A."/>
            <person name="Gujja S."/>
            <person name="Heiman D."/>
            <person name="Hepburn T."/>
            <person name="Howarth C."/>
            <person name="Jen D."/>
            <person name="Larson L."/>
            <person name="Lewis B."/>
            <person name="Mehta T."/>
            <person name="Park D."/>
            <person name="Pearson M."/>
            <person name="Roberts A."/>
            <person name="Saif S."/>
            <person name="Shenoy N."/>
            <person name="Sisk P."/>
            <person name="Stolte C."/>
            <person name="Sykes S."/>
            <person name="Walk T."/>
            <person name="White J."/>
            <person name="Yandava C."/>
            <person name="Burger G."/>
            <person name="Gray M.W."/>
            <person name="Holland P.W.H."/>
            <person name="King N."/>
            <person name="Lang F.B.F."/>
            <person name="Roger A.J."/>
            <person name="Ruiz-Trillo I."/>
            <person name="Lander E."/>
            <person name="Nusbaum C."/>
        </authorList>
    </citation>
    <scope>NUCLEOTIDE SEQUENCE [LARGE SCALE GENOMIC DNA]</scope>
    <source>
        <strain evidence="14">ATCC 38327</strain>
    </source>
</reference>
<evidence type="ECO:0000256" key="12">
    <source>
        <dbReference type="SAM" id="Phobius"/>
    </source>
</evidence>
<reference evidence="13 14" key="1">
    <citation type="submission" date="2009-11" db="EMBL/GenBank/DDBJ databases">
        <title>Annotation of Allomyces macrogynus ATCC 38327.</title>
        <authorList>
            <consortium name="The Broad Institute Genome Sequencing Platform"/>
            <person name="Russ C."/>
            <person name="Cuomo C."/>
            <person name="Burger G."/>
            <person name="Gray M.W."/>
            <person name="Holland P.W.H."/>
            <person name="King N."/>
            <person name="Lang F.B.F."/>
            <person name="Roger A.J."/>
            <person name="Ruiz-Trillo I."/>
            <person name="Young S.K."/>
            <person name="Zeng Q."/>
            <person name="Gargeya S."/>
            <person name="Fitzgerald M."/>
            <person name="Haas B."/>
            <person name="Abouelleil A."/>
            <person name="Alvarado L."/>
            <person name="Arachchi H.M."/>
            <person name="Berlin A."/>
            <person name="Chapman S.B."/>
            <person name="Gearin G."/>
            <person name="Goldberg J."/>
            <person name="Griggs A."/>
            <person name="Gujja S."/>
            <person name="Hansen M."/>
            <person name="Heiman D."/>
            <person name="Howarth C."/>
            <person name="Larimer J."/>
            <person name="Lui A."/>
            <person name="MacDonald P.J.P."/>
            <person name="McCowen C."/>
            <person name="Montmayeur A."/>
            <person name="Murphy C."/>
            <person name="Neiman D."/>
            <person name="Pearson M."/>
            <person name="Priest M."/>
            <person name="Roberts A."/>
            <person name="Saif S."/>
            <person name="Shea T."/>
            <person name="Sisk P."/>
            <person name="Stolte C."/>
            <person name="Sykes S."/>
            <person name="Wortman J."/>
            <person name="Nusbaum C."/>
            <person name="Birren B."/>
        </authorList>
    </citation>
    <scope>NUCLEOTIDE SEQUENCE [LARGE SCALE GENOMIC DNA]</scope>
    <source>
        <strain evidence="13 14">ATCC 38327</strain>
    </source>
</reference>
<protein>
    <submittedName>
        <fullName evidence="13">Uncharacterized protein</fullName>
    </submittedName>
</protein>
<dbReference type="Pfam" id="PF14559">
    <property type="entry name" value="TPR_19"/>
    <property type="match status" value="2"/>
</dbReference>
<dbReference type="GO" id="GO:0005741">
    <property type="term" value="C:mitochondrial outer membrane"/>
    <property type="evidence" value="ECO:0007669"/>
    <property type="project" value="UniProtKB-SubCell"/>
</dbReference>
<sequence length="588" mass="64090">MDENTRKWIVIAVLVASVAGIGALYVNNNSAASAGSKGSDRKASKKDKKEAPSSPKQAPAAAAAEPDAAARKIDESAAAKKKDEAQAASTPAAPAPAPAAAEGPTALTPKQKAALAVQLKDQGNDLYKKSKFQEAIECYSKAIDLQPTSAVFWCNRAACHANLNDPKSVVEDCTKALALDPAYVKALHRRAIAYEQLGQLRDALNDFTTITILDGYKNPNAMNAAERLLKTLAETQALAMLPNKKPMLPSATFVSAYLEAFRPAPCPALEGTTPEPETPEFYLAAALAHIKAKEYEQADEAITKAVSLVTEENLVAAHVYNLQGTFLFLKGQVEEASAAFERSLALDATNVNTLIKMSNILMERGEVDQTLQMFERALQVNDQDPDIYYHRGQVKFLSNDFGGCILDYQKSLDLDPTFPAAYIQLGVSQYKLGSIQTAMGTFKKAMAEFPTTADIYNYYGELLMDQGRFPEAVEQYDKCINLAPVSPMAYINKATLMFQVFQDAPQAERLLRTALEKDPRCDLVYVQLANFLLPQGKVDEAIKYFDKAIDLARTLPELVNAIMAKENVLAQYHVTQALPASLIAETLK</sequence>
<feature type="transmembrane region" description="Helical" evidence="12">
    <location>
        <begin position="7"/>
        <end position="26"/>
    </location>
</feature>
<keyword evidence="14" id="KW-1185">Reference proteome</keyword>
<keyword evidence="5 10" id="KW-0802">TPR repeat</keyword>
<keyword evidence="8 12" id="KW-0472">Membrane</keyword>